<feature type="transmembrane region" description="Helical" evidence="6">
    <location>
        <begin position="48"/>
        <end position="68"/>
    </location>
</feature>
<proteinExistence type="predicted"/>
<evidence type="ECO:0000259" key="7">
    <source>
        <dbReference type="Pfam" id="PF01545"/>
    </source>
</evidence>
<dbReference type="Proteomes" id="UP000002026">
    <property type="component" value="Chromosome"/>
</dbReference>
<evidence type="ECO:0000256" key="4">
    <source>
        <dbReference type="ARBA" id="ARBA00022989"/>
    </source>
</evidence>
<dbReference type="InterPro" id="IPR058533">
    <property type="entry name" value="Cation_efflux_TM"/>
</dbReference>
<dbReference type="SUPFAM" id="SSF160240">
    <property type="entry name" value="Cation efflux protein cytoplasmic domain-like"/>
    <property type="match status" value="1"/>
</dbReference>
<feature type="transmembrane region" description="Helical" evidence="6">
    <location>
        <begin position="234"/>
        <end position="251"/>
    </location>
</feature>
<keyword evidence="2" id="KW-0813">Transport</keyword>
<accession>C7N337</accession>
<dbReference type="GO" id="GO:0008324">
    <property type="term" value="F:monoatomic cation transmembrane transporter activity"/>
    <property type="evidence" value="ECO:0007669"/>
    <property type="project" value="InterPro"/>
</dbReference>
<evidence type="ECO:0000256" key="3">
    <source>
        <dbReference type="ARBA" id="ARBA00022692"/>
    </source>
</evidence>
<dbReference type="HOGENOM" id="CLU_021126_0_1_11"/>
<dbReference type="KEGG" id="shi:Shel_04980"/>
<dbReference type="eggNOG" id="COG0053">
    <property type="taxonomic scope" value="Bacteria"/>
</dbReference>
<dbReference type="InterPro" id="IPR036837">
    <property type="entry name" value="Cation_efflux_CTD_sf"/>
</dbReference>
<dbReference type="Gene3D" id="1.20.1510.10">
    <property type="entry name" value="Cation efflux protein transmembrane domain"/>
    <property type="match status" value="1"/>
</dbReference>
<keyword evidence="3 6" id="KW-0812">Transmembrane</keyword>
<dbReference type="GO" id="GO:0016020">
    <property type="term" value="C:membrane"/>
    <property type="evidence" value="ECO:0007669"/>
    <property type="project" value="UniProtKB-SubCell"/>
</dbReference>
<dbReference type="AlphaFoldDB" id="C7N337"/>
<gene>
    <name evidence="8" type="ordered locus">Shel_04980</name>
</gene>
<dbReference type="NCBIfam" id="TIGR01297">
    <property type="entry name" value="CDF"/>
    <property type="match status" value="1"/>
</dbReference>
<dbReference type="GO" id="GO:0006829">
    <property type="term" value="P:zinc ion transport"/>
    <property type="evidence" value="ECO:0007669"/>
    <property type="project" value="InterPro"/>
</dbReference>
<evidence type="ECO:0000313" key="9">
    <source>
        <dbReference type="Proteomes" id="UP000002026"/>
    </source>
</evidence>
<name>C7N337_SLAHD</name>
<reference evidence="8 9" key="1">
    <citation type="journal article" date="2009" name="Stand. Genomic Sci.">
        <title>Complete genome sequence of Slackia heliotrinireducens type strain (RHS 1).</title>
        <authorList>
            <person name="Pukall R."/>
            <person name="Lapidus A."/>
            <person name="Nolan M."/>
            <person name="Copeland A."/>
            <person name="Glavina Del Rio T."/>
            <person name="Lucas S."/>
            <person name="Chen F."/>
            <person name="Tice H."/>
            <person name="Cheng J.F."/>
            <person name="Chertkov O."/>
            <person name="Bruce D."/>
            <person name="Goodwin L."/>
            <person name="Kuske C."/>
            <person name="Brettin T."/>
            <person name="Detter J.C."/>
            <person name="Han C."/>
            <person name="Pitluck S."/>
            <person name="Pati A."/>
            <person name="Mavrommatis K."/>
            <person name="Ivanova N."/>
            <person name="Ovchinnikova G."/>
            <person name="Chen A."/>
            <person name="Palaniappan K."/>
            <person name="Schneider S."/>
            <person name="Rohde M."/>
            <person name="Chain P."/>
            <person name="D'haeseleer P."/>
            <person name="Goker M."/>
            <person name="Bristow J."/>
            <person name="Eisen J.A."/>
            <person name="Markowitz V."/>
            <person name="Kyrpides N.C."/>
            <person name="Klenk H.P."/>
            <person name="Hugenholtz P."/>
        </authorList>
    </citation>
    <scope>NUCLEOTIDE SEQUENCE [LARGE SCALE GENOMIC DNA]</scope>
    <source>
        <strain evidence="9">ATCC 29202 / DSM 20476 / NCTC 11029 / RHS 1</strain>
    </source>
</reference>
<feature type="domain" description="Cation efflux protein transmembrane" evidence="7">
    <location>
        <begin position="48"/>
        <end position="257"/>
    </location>
</feature>
<dbReference type="InterPro" id="IPR002524">
    <property type="entry name" value="Cation_efflux"/>
</dbReference>
<evidence type="ECO:0000313" key="8">
    <source>
        <dbReference type="EMBL" id="ACV21558.1"/>
    </source>
</evidence>
<protein>
    <submittedName>
        <fullName evidence="8">Cation diffusion facilitator family transporter</fullName>
    </submittedName>
</protein>
<organism evidence="8 9">
    <name type="scientific">Slackia heliotrinireducens (strain ATCC 29202 / DSM 20476 / NCTC 11029 / RHS 1)</name>
    <name type="common">Peptococcus heliotrinreducens</name>
    <dbReference type="NCBI Taxonomy" id="471855"/>
    <lineage>
        <taxon>Bacteria</taxon>
        <taxon>Bacillati</taxon>
        <taxon>Actinomycetota</taxon>
        <taxon>Coriobacteriia</taxon>
        <taxon>Eggerthellales</taxon>
        <taxon>Eggerthellaceae</taxon>
        <taxon>Slackia</taxon>
    </lineage>
</organism>
<dbReference type="RefSeq" id="WP_012797663.1">
    <property type="nucleotide sequence ID" value="NC_013165.1"/>
</dbReference>
<evidence type="ECO:0000256" key="2">
    <source>
        <dbReference type="ARBA" id="ARBA00022448"/>
    </source>
</evidence>
<feature type="transmembrane region" description="Helical" evidence="6">
    <location>
        <begin position="199"/>
        <end position="222"/>
    </location>
</feature>
<dbReference type="PANTHER" id="PTHR13414:SF9">
    <property type="entry name" value="PROTON-COUPLED ZINC ANTIPORTER SLC30A9, MITOCHONDRIAL"/>
    <property type="match status" value="1"/>
</dbReference>
<dbReference type="InterPro" id="IPR027469">
    <property type="entry name" value="Cation_efflux_TMD_sf"/>
</dbReference>
<dbReference type="SUPFAM" id="SSF161111">
    <property type="entry name" value="Cation efflux protein transmembrane domain-like"/>
    <property type="match status" value="1"/>
</dbReference>
<feature type="transmembrane region" description="Helical" evidence="6">
    <location>
        <begin position="114"/>
        <end position="135"/>
    </location>
</feature>
<dbReference type="InterPro" id="IPR040177">
    <property type="entry name" value="SLC30A9"/>
</dbReference>
<keyword evidence="5 6" id="KW-0472">Membrane</keyword>
<evidence type="ECO:0000256" key="1">
    <source>
        <dbReference type="ARBA" id="ARBA00004141"/>
    </source>
</evidence>
<keyword evidence="9" id="KW-1185">Reference proteome</keyword>
<comment type="subcellular location">
    <subcellularLocation>
        <location evidence="1">Membrane</location>
        <topology evidence="1">Multi-pass membrane protein</topology>
    </subcellularLocation>
</comment>
<feature type="transmembrane region" description="Helical" evidence="6">
    <location>
        <begin position="155"/>
        <end position="178"/>
    </location>
</feature>
<dbReference type="EMBL" id="CP001684">
    <property type="protein sequence ID" value="ACV21558.1"/>
    <property type="molecule type" value="Genomic_DNA"/>
</dbReference>
<dbReference type="Pfam" id="PF01545">
    <property type="entry name" value="Cation_efflux"/>
    <property type="match status" value="1"/>
</dbReference>
<evidence type="ECO:0000256" key="6">
    <source>
        <dbReference type="SAM" id="Phobius"/>
    </source>
</evidence>
<dbReference type="PANTHER" id="PTHR13414">
    <property type="entry name" value="HUEL-CATION TRANSPORTER"/>
    <property type="match status" value="1"/>
</dbReference>
<evidence type="ECO:0000256" key="5">
    <source>
        <dbReference type="ARBA" id="ARBA00023136"/>
    </source>
</evidence>
<keyword evidence="4 6" id="KW-1133">Transmembrane helix</keyword>
<sequence length="351" mass="37458">MTTPTAAAKAAAKAAAAKAVADADYEAPDGQSHRNPNAEEHVESTSSVLAAIAANILIGIVKFIAAGISGSSAMISEGIHSIVDSGNGMLILLGLKKAQRAADQEHPFGYGTELYFWTLVVAIMIFALGGGFSIYEGYTHLREVGPDTVLGNPTMNYIVIGASIILEGASLSVALRNFNKARGDIKPMQFIREAKDPSLFTVVFEDSAALLGLVIALAGVFFSHLLDNPYLDSAASILIGLLLCTVAIVLLRETKGLLIGEGMKSSEVREIEAIVEANDQVIECGRVLSLYMGPHDVLLTIDATFVETAGRDDIVDAVDEIEGRIVERFPDVTRVFIETESLRYTRAVDLM</sequence>